<proteinExistence type="predicted"/>
<organism evidence="3 6">
    <name type="scientific">Bacteroides cellulosilyticus</name>
    <dbReference type="NCBI Taxonomy" id="246787"/>
    <lineage>
        <taxon>Bacteria</taxon>
        <taxon>Pseudomonadati</taxon>
        <taxon>Bacteroidota</taxon>
        <taxon>Bacteroidia</taxon>
        <taxon>Bacteroidales</taxon>
        <taxon>Bacteroidaceae</taxon>
        <taxon>Bacteroides</taxon>
    </lineage>
</organism>
<sequence length="255" mass="29218">MKRNSLFLFLSMMFVWVGLCSAQTSSDKYVLIDGCFFNGMPPGIRTDEGAQMIMLTDEEGHTALEIRLNKGKTLPDYAMKYRVSVEKVPGGEELLQISRSGAQKPMAIAATNTVTLDKWVGKPFPDFKVKDTTGRVWTKADIIGKPFVLNYWHTGCRPCIKEMPELNEWMKICPDVTYFSTTWNTAEQIKKIVENRPFLFTHIADELFFFNLFKVQVTPTTLLVDKKGIIRYWEEGTSESKRAYLLDRLKELSAE</sequence>
<dbReference type="GO" id="GO:0016209">
    <property type="term" value="F:antioxidant activity"/>
    <property type="evidence" value="ECO:0007669"/>
    <property type="project" value="InterPro"/>
</dbReference>
<reference evidence="3 6" key="1">
    <citation type="journal article" date="2015" name="Science">
        <title>Genetic determinants of in vivo fitness and diet responsiveness in multiple human gut Bacteroides.</title>
        <authorList>
            <person name="Wu M."/>
            <person name="McNulty N.P."/>
            <person name="Rodionov D.A."/>
            <person name="Khoroshkin M.S."/>
            <person name="Griffin N.W."/>
            <person name="Cheng J."/>
            <person name="Latreille P."/>
            <person name="Kerstetter R.A."/>
            <person name="Terrapon N."/>
            <person name="Henrissat B."/>
            <person name="Osterman A.L."/>
            <person name="Gordon J.I."/>
        </authorList>
    </citation>
    <scope>NUCLEOTIDE SEQUENCE [LARGE SCALE GENOMIC DNA]</scope>
    <source>
        <strain evidence="3 6">WH2</strain>
    </source>
</reference>
<dbReference type="PANTHER" id="PTHR42852">
    <property type="entry name" value="THIOL:DISULFIDE INTERCHANGE PROTEIN DSBE"/>
    <property type="match status" value="1"/>
</dbReference>
<evidence type="ECO:0000259" key="2">
    <source>
        <dbReference type="PROSITE" id="PS51352"/>
    </source>
</evidence>
<dbReference type="eggNOG" id="COG0526">
    <property type="taxonomic scope" value="Bacteria"/>
</dbReference>
<dbReference type="PANTHER" id="PTHR42852:SF13">
    <property type="entry name" value="PROTEIN DIPZ"/>
    <property type="match status" value="1"/>
</dbReference>
<protein>
    <submittedName>
        <fullName evidence="3">Thiol:disulfide interchange protein DsbE</fullName>
    </submittedName>
    <submittedName>
        <fullName evidence="4">TlpA family protein disulfide reductase</fullName>
    </submittedName>
</protein>
<dbReference type="Proteomes" id="UP000448877">
    <property type="component" value="Unassembled WGS sequence"/>
</dbReference>
<dbReference type="SUPFAM" id="SSF52833">
    <property type="entry name" value="Thioredoxin-like"/>
    <property type="match status" value="1"/>
</dbReference>
<name>A0A0P0FUM5_9BACE</name>
<feature type="signal peptide" evidence="1">
    <location>
        <begin position="1"/>
        <end position="22"/>
    </location>
</feature>
<evidence type="ECO:0000313" key="3">
    <source>
        <dbReference type="EMBL" id="ALJ61330.1"/>
    </source>
</evidence>
<dbReference type="PATRIC" id="fig|246787.4.peg.4253"/>
<evidence type="ECO:0000313" key="8">
    <source>
        <dbReference type="Proteomes" id="UP000448877"/>
    </source>
</evidence>
<dbReference type="InterPro" id="IPR013766">
    <property type="entry name" value="Thioredoxin_domain"/>
</dbReference>
<dbReference type="Gene3D" id="3.40.30.10">
    <property type="entry name" value="Glutaredoxin"/>
    <property type="match status" value="1"/>
</dbReference>
<feature type="chain" id="PRO_5013461192" evidence="1">
    <location>
        <begin position="23"/>
        <end position="255"/>
    </location>
</feature>
<dbReference type="AlphaFoldDB" id="A0A0P0FUM5"/>
<feature type="domain" description="Thioredoxin" evidence="2">
    <location>
        <begin position="118"/>
        <end position="254"/>
    </location>
</feature>
<dbReference type="EMBL" id="CP012801">
    <property type="protein sequence ID" value="ALJ61330.1"/>
    <property type="molecule type" value="Genomic_DNA"/>
</dbReference>
<evidence type="ECO:0000256" key="1">
    <source>
        <dbReference type="SAM" id="SignalP"/>
    </source>
</evidence>
<dbReference type="GO" id="GO:0016491">
    <property type="term" value="F:oxidoreductase activity"/>
    <property type="evidence" value="ECO:0007669"/>
    <property type="project" value="InterPro"/>
</dbReference>
<dbReference type="InterPro" id="IPR050553">
    <property type="entry name" value="Thioredoxin_ResA/DsbE_sf"/>
</dbReference>
<reference evidence="7 8" key="2">
    <citation type="journal article" date="2019" name="Nat. Med.">
        <title>A library of human gut bacterial isolates paired with longitudinal multiomics data enables mechanistic microbiome research.</title>
        <authorList>
            <person name="Poyet M."/>
            <person name="Groussin M."/>
            <person name="Gibbons S.M."/>
            <person name="Avila-Pacheco J."/>
            <person name="Jiang X."/>
            <person name="Kearney S.M."/>
            <person name="Perrotta A.R."/>
            <person name="Berdy B."/>
            <person name="Zhao S."/>
            <person name="Lieberman T.D."/>
            <person name="Swanson P.K."/>
            <person name="Smith M."/>
            <person name="Roesemann S."/>
            <person name="Alexander J.E."/>
            <person name="Rich S.A."/>
            <person name="Livny J."/>
            <person name="Vlamakis H."/>
            <person name="Clish C."/>
            <person name="Bullock K."/>
            <person name="Deik A."/>
            <person name="Scott J."/>
            <person name="Pierce K.A."/>
            <person name="Xavier R.J."/>
            <person name="Alm E.J."/>
        </authorList>
    </citation>
    <scope>NUCLEOTIDE SEQUENCE [LARGE SCALE GENOMIC DNA]</scope>
    <source>
        <strain evidence="5 8">BIOML-A6</strain>
        <strain evidence="4 7">BIOML-A7</strain>
    </source>
</reference>
<dbReference type="InterPro" id="IPR000866">
    <property type="entry name" value="AhpC/TSA"/>
</dbReference>
<evidence type="ECO:0000313" key="5">
    <source>
        <dbReference type="EMBL" id="KAA5423864.1"/>
    </source>
</evidence>
<dbReference type="CDD" id="cd02966">
    <property type="entry name" value="TlpA_like_family"/>
    <property type="match status" value="1"/>
</dbReference>
<accession>A0A0P0FUM5</accession>
<dbReference type="InterPro" id="IPR036249">
    <property type="entry name" value="Thioredoxin-like_sf"/>
</dbReference>
<dbReference type="Proteomes" id="UP000061809">
    <property type="component" value="Chromosome"/>
</dbReference>
<dbReference type="Proteomes" id="UP000325055">
    <property type="component" value="Unassembled WGS sequence"/>
</dbReference>
<gene>
    <name evidence="3" type="primary">dsbE</name>
    <name evidence="3" type="ORF">BcellWH2_04110</name>
    <name evidence="5" type="ORF">F2Y81_01590</name>
    <name evidence="4" type="ORF">F2Y86_01750</name>
</gene>
<evidence type="ECO:0000313" key="4">
    <source>
        <dbReference type="EMBL" id="KAA5411467.1"/>
    </source>
</evidence>
<evidence type="ECO:0000313" key="6">
    <source>
        <dbReference type="Proteomes" id="UP000061809"/>
    </source>
</evidence>
<dbReference type="EMBL" id="VVYW01000001">
    <property type="protein sequence ID" value="KAA5411467.1"/>
    <property type="molecule type" value="Genomic_DNA"/>
</dbReference>
<evidence type="ECO:0000313" key="7">
    <source>
        <dbReference type="Proteomes" id="UP000325055"/>
    </source>
</evidence>
<dbReference type="RefSeq" id="WP_007212546.1">
    <property type="nucleotide sequence ID" value="NZ_CABMLT010000008.1"/>
</dbReference>
<keyword evidence="1" id="KW-0732">Signal</keyword>
<dbReference type="KEGG" id="bcel:BcellWH2_04110"/>
<dbReference type="PROSITE" id="PS51352">
    <property type="entry name" value="THIOREDOXIN_2"/>
    <property type="match status" value="1"/>
</dbReference>
<dbReference type="EMBL" id="VVYV01000001">
    <property type="protein sequence ID" value="KAA5423864.1"/>
    <property type="molecule type" value="Genomic_DNA"/>
</dbReference>
<dbReference type="Pfam" id="PF00578">
    <property type="entry name" value="AhpC-TSA"/>
    <property type="match status" value="1"/>
</dbReference>
<dbReference type="STRING" id="246787.BcellWH2_04110"/>